<dbReference type="OrthoDB" id="3432781at2759"/>
<dbReference type="AlphaFoldDB" id="A0A178D8E2"/>
<reference evidence="1 2" key="1">
    <citation type="submission" date="2016-03" db="EMBL/GenBank/DDBJ databases">
        <title>The draft genome sequence of Fonsecaea nubica causative agent of cutaneous subcutaneous infection in human host.</title>
        <authorList>
            <person name="Costa F."/>
            <person name="Sybren D.H."/>
            <person name="Raittz R.T."/>
            <person name="Weiss V.A."/>
            <person name="Leao A.C."/>
            <person name="Gomes R."/>
            <person name="De Souza E.M."/>
            <person name="Pedrosa F.O."/>
            <person name="Steffens M.B."/>
            <person name="Bombassaro A."/>
            <person name="Tadra-Sfeir M.Z."/>
            <person name="Moreno L.F."/>
            <person name="Najafzadeh M.J."/>
            <person name="Felipe M.S."/>
            <person name="Teixeira M."/>
            <person name="Sun J."/>
            <person name="Xi L."/>
            <person name="Castro M.A."/>
            <person name="Vicente V.A."/>
        </authorList>
    </citation>
    <scope>NUCLEOTIDE SEQUENCE [LARGE SCALE GENOMIC DNA]</scope>
    <source>
        <strain evidence="1 2">CBS 269.64</strain>
    </source>
</reference>
<dbReference type="InterPro" id="IPR025213">
    <property type="entry name" value="Sim4_Fta2"/>
</dbReference>
<gene>
    <name evidence="1" type="ORF">AYO20_02159</name>
</gene>
<dbReference type="EMBL" id="LVCJ01000009">
    <property type="protein sequence ID" value="OAL38510.1"/>
    <property type="molecule type" value="Genomic_DNA"/>
</dbReference>
<sequence>MRTPTRVDKEVAKRDRYAELMGDNIIGTYLSEDAFLSSEKNESTGDKLRRFVHSQERIQNPRLLGSGIHGVVCLATIKDTPYVLKVFYKWKQPGPRFYSYEDAIYITPLAYESQAFARLDSSNQNGNWAIRCYGWMKLSDTQFNMINDIVTTSGLSSHDLSRWVIVKEYGPIPTNASHVPEILENFVIPKELKILPQDLRPENFRGSKMVDLSCALTYPCPGWSEYEFKFFYTDTIRGVLDWFKSQPGG</sequence>
<keyword evidence="2" id="KW-1185">Reference proteome</keyword>
<accession>A0A178D8E2</accession>
<name>A0A178D8E2_9EURO</name>
<dbReference type="RefSeq" id="XP_022503522.1">
    <property type="nucleotide sequence ID" value="XM_022640465.1"/>
</dbReference>
<evidence type="ECO:0008006" key="3">
    <source>
        <dbReference type="Google" id="ProtNLM"/>
    </source>
</evidence>
<protein>
    <recommendedName>
        <fullName evidence="3">Protein kinase domain-containing protein</fullName>
    </recommendedName>
</protein>
<dbReference type="Pfam" id="PF13095">
    <property type="entry name" value="FTA2"/>
    <property type="match status" value="1"/>
</dbReference>
<proteinExistence type="predicted"/>
<evidence type="ECO:0000313" key="1">
    <source>
        <dbReference type="EMBL" id="OAL38510.1"/>
    </source>
</evidence>
<dbReference type="Proteomes" id="UP000185904">
    <property type="component" value="Unassembled WGS sequence"/>
</dbReference>
<evidence type="ECO:0000313" key="2">
    <source>
        <dbReference type="Proteomes" id="UP000185904"/>
    </source>
</evidence>
<comment type="caution">
    <text evidence="1">The sequence shown here is derived from an EMBL/GenBank/DDBJ whole genome shotgun (WGS) entry which is preliminary data.</text>
</comment>
<dbReference type="GeneID" id="34585583"/>
<organism evidence="1 2">
    <name type="scientific">Fonsecaea nubica</name>
    <dbReference type="NCBI Taxonomy" id="856822"/>
    <lineage>
        <taxon>Eukaryota</taxon>
        <taxon>Fungi</taxon>
        <taxon>Dikarya</taxon>
        <taxon>Ascomycota</taxon>
        <taxon>Pezizomycotina</taxon>
        <taxon>Eurotiomycetes</taxon>
        <taxon>Chaetothyriomycetidae</taxon>
        <taxon>Chaetothyriales</taxon>
        <taxon>Herpotrichiellaceae</taxon>
        <taxon>Fonsecaea</taxon>
    </lineage>
</organism>